<dbReference type="PANTHER" id="PTHR43133:SF8">
    <property type="entry name" value="RNA POLYMERASE SIGMA FACTOR HI_1459-RELATED"/>
    <property type="match status" value="1"/>
</dbReference>
<organism evidence="7 8">
    <name type="scientific">Cyclobacterium amurskyense</name>
    <dbReference type="NCBI Taxonomy" id="320787"/>
    <lineage>
        <taxon>Bacteria</taxon>
        <taxon>Pseudomonadati</taxon>
        <taxon>Bacteroidota</taxon>
        <taxon>Cytophagia</taxon>
        <taxon>Cytophagales</taxon>
        <taxon>Cyclobacteriaceae</taxon>
        <taxon>Cyclobacterium</taxon>
    </lineage>
</organism>
<dbReference type="InterPro" id="IPR013325">
    <property type="entry name" value="RNA_pol_sigma_r2"/>
</dbReference>
<dbReference type="InterPro" id="IPR039425">
    <property type="entry name" value="RNA_pol_sigma-70-like"/>
</dbReference>
<accession>A0A0H4PCZ9</accession>
<dbReference type="RefSeq" id="WP_240477943.1">
    <property type="nucleotide sequence ID" value="NZ_CAXBGM010000041.1"/>
</dbReference>
<dbReference type="InterPro" id="IPR013324">
    <property type="entry name" value="RNA_pol_sigma_r3/r4-like"/>
</dbReference>
<keyword evidence="8" id="KW-1185">Reference proteome</keyword>
<dbReference type="SUPFAM" id="SSF88659">
    <property type="entry name" value="Sigma3 and sigma4 domains of RNA polymerase sigma factors"/>
    <property type="match status" value="1"/>
</dbReference>
<dbReference type="PATRIC" id="fig|320787.5.peg.1733"/>
<dbReference type="Proteomes" id="UP000036520">
    <property type="component" value="Chromosome"/>
</dbReference>
<gene>
    <name evidence="7" type="ORF">CA2015_1568</name>
</gene>
<reference evidence="7 8" key="1">
    <citation type="submission" date="2015-07" db="EMBL/GenBank/DDBJ databases">
        <authorList>
            <person name="Kim K.M."/>
        </authorList>
    </citation>
    <scope>NUCLEOTIDE SEQUENCE [LARGE SCALE GENOMIC DNA]</scope>
    <source>
        <strain evidence="7 8">KCTC 12363</strain>
    </source>
</reference>
<keyword evidence="3" id="KW-0731">Sigma factor</keyword>
<evidence type="ECO:0000256" key="3">
    <source>
        <dbReference type="ARBA" id="ARBA00023082"/>
    </source>
</evidence>
<evidence type="ECO:0000313" key="7">
    <source>
        <dbReference type="EMBL" id="AKP51005.1"/>
    </source>
</evidence>
<keyword evidence="4" id="KW-0238">DNA-binding</keyword>
<sequence length="217" mass="25370">MNYHCISGTVGNPSIIPESFVTMEEKTNSQSKQKVISEWVHSFSDYLYSWAYHKTSSNETAEDLVQEVFMAAVKNYEKFEGRSSPKTWLLKILNNKIIDHYRKLSKIQNNQDDTASQFTDSFFNGADNWKANGLEEAWTKESHLLDDPAFNKVMEICIEDLPNKWRLAILSKYLLQKESVEICQELEITESNYWQVLHRGKLLLKKCLEVNWFVKNN</sequence>
<dbReference type="GO" id="GO:0016987">
    <property type="term" value="F:sigma factor activity"/>
    <property type="evidence" value="ECO:0007669"/>
    <property type="project" value="UniProtKB-KW"/>
</dbReference>
<dbReference type="EMBL" id="CP012040">
    <property type="protein sequence ID" value="AKP51005.1"/>
    <property type="molecule type" value="Genomic_DNA"/>
</dbReference>
<evidence type="ECO:0000256" key="2">
    <source>
        <dbReference type="ARBA" id="ARBA00023015"/>
    </source>
</evidence>
<keyword evidence="2" id="KW-0805">Transcription regulation</keyword>
<evidence type="ECO:0000313" key="8">
    <source>
        <dbReference type="Proteomes" id="UP000036520"/>
    </source>
</evidence>
<name>A0A0H4PCZ9_9BACT</name>
<dbReference type="AlphaFoldDB" id="A0A0H4PCZ9"/>
<dbReference type="Pfam" id="PF04542">
    <property type="entry name" value="Sigma70_r2"/>
    <property type="match status" value="1"/>
</dbReference>
<comment type="similarity">
    <text evidence="1">Belongs to the sigma-70 factor family. ECF subfamily.</text>
</comment>
<evidence type="ECO:0000256" key="4">
    <source>
        <dbReference type="ARBA" id="ARBA00023125"/>
    </source>
</evidence>
<feature type="domain" description="RNA polymerase sigma-70 region 2" evidence="6">
    <location>
        <begin position="40"/>
        <end position="105"/>
    </location>
</feature>
<dbReference type="GO" id="GO:0003677">
    <property type="term" value="F:DNA binding"/>
    <property type="evidence" value="ECO:0007669"/>
    <property type="project" value="UniProtKB-KW"/>
</dbReference>
<dbReference type="KEGG" id="camu:CA2015_1568"/>
<proteinExistence type="inferred from homology"/>
<dbReference type="SUPFAM" id="SSF88946">
    <property type="entry name" value="Sigma2 domain of RNA polymerase sigma factors"/>
    <property type="match status" value="1"/>
</dbReference>
<dbReference type="STRING" id="320787.CA2015_1568"/>
<dbReference type="GO" id="GO:0006352">
    <property type="term" value="P:DNA-templated transcription initiation"/>
    <property type="evidence" value="ECO:0007669"/>
    <property type="project" value="InterPro"/>
</dbReference>
<keyword evidence="5" id="KW-0804">Transcription</keyword>
<evidence type="ECO:0000259" key="6">
    <source>
        <dbReference type="Pfam" id="PF04542"/>
    </source>
</evidence>
<dbReference type="Gene3D" id="1.10.1740.10">
    <property type="match status" value="1"/>
</dbReference>
<protein>
    <submittedName>
        <fullName evidence="7">Putative ECF-family RNA polymerase sigma factor</fullName>
    </submittedName>
</protein>
<dbReference type="InterPro" id="IPR007627">
    <property type="entry name" value="RNA_pol_sigma70_r2"/>
</dbReference>
<dbReference type="PANTHER" id="PTHR43133">
    <property type="entry name" value="RNA POLYMERASE ECF-TYPE SIGMA FACTO"/>
    <property type="match status" value="1"/>
</dbReference>
<evidence type="ECO:0000256" key="1">
    <source>
        <dbReference type="ARBA" id="ARBA00010641"/>
    </source>
</evidence>
<dbReference type="InterPro" id="IPR014284">
    <property type="entry name" value="RNA_pol_sigma-70_dom"/>
</dbReference>
<evidence type="ECO:0000256" key="5">
    <source>
        <dbReference type="ARBA" id="ARBA00023163"/>
    </source>
</evidence>
<dbReference type="NCBIfam" id="TIGR02937">
    <property type="entry name" value="sigma70-ECF"/>
    <property type="match status" value="1"/>
</dbReference>